<dbReference type="SUPFAM" id="SSF52833">
    <property type="entry name" value="Thioredoxin-like"/>
    <property type="match status" value="1"/>
</dbReference>
<dbReference type="InterPro" id="IPR036249">
    <property type="entry name" value="Thioredoxin-like_sf"/>
</dbReference>
<protein>
    <recommendedName>
        <fullName evidence="2">Thioredoxin domain-containing protein</fullName>
    </recommendedName>
</protein>
<accession>A0A3B0UZG9</accession>
<evidence type="ECO:0000256" key="1">
    <source>
        <dbReference type="SAM" id="Phobius"/>
    </source>
</evidence>
<keyword evidence="1" id="KW-0472">Membrane</keyword>
<feature type="domain" description="Thioredoxin" evidence="2">
    <location>
        <begin position="44"/>
        <end position="177"/>
    </location>
</feature>
<dbReference type="GO" id="GO:0016491">
    <property type="term" value="F:oxidoreductase activity"/>
    <property type="evidence" value="ECO:0007669"/>
    <property type="project" value="InterPro"/>
</dbReference>
<dbReference type="PANTHER" id="PTHR42852">
    <property type="entry name" value="THIOL:DISULFIDE INTERCHANGE PROTEIN DSBE"/>
    <property type="match status" value="1"/>
</dbReference>
<evidence type="ECO:0000313" key="3">
    <source>
        <dbReference type="EMBL" id="VAW33543.1"/>
    </source>
</evidence>
<dbReference type="InterPro" id="IPR013766">
    <property type="entry name" value="Thioredoxin_domain"/>
</dbReference>
<proteinExistence type="predicted"/>
<dbReference type="InterPro" id="IPR000866">
    <property type="entry name" value="AhpC/TSA"/>
</dbReference>
<dbReference type="EMBL" id="UOEW01000037">
    <property type="protein sequence ID" value="VAW33543.1"/>
    <property type="molecule type" value="Genomic_DNA"/>
</dbReference>
<dbReference type="PANTHER" id="PTHR42852:SF13">
    <property type="entry name" value="PROTEIN DIPZ"/>
    <property type="match status" value="1"/>
</dbReference>
<feature type="transmembrane region" description="Helical" evidence="1">
    <location>
        <begin position="20"/>
        <end position="37"/>
    </location>
</feature>
<dbReference type="Pfam" id="PF00578">
    <property type="entry name" value="AhpC-TSA"/>
    <property type="match status" value="1"/>
</dbReference>
<keyword evidence="1" id="KW-0812">Transmembrane</keyword>
<dbReference type="AlphaFoldDB" id="A0A3B0UZG9"/>
<sequence length="177" mass="19975">MMSLLKQTVKCIKSRKWLAITIEAAIIILVLLLFSWYQNRGTLAADGKLAPDFILQSLAGETYQLSKLKGKKVLIYFFAPWCKICHMSGDNLNDLRAAITDAELEILVIGLSWEFAGELQDFANDLELTMPVLYGTEKQMIDYQIKGFPTYFVIDAAGKVIHRSVGYSTELGMRLRT</sequence>
<reference evidence="3" key="1">
    <citation type="submission" date="2018-06" db="EMBL/GenBank/DDBJ databases">
        <authorList>
            <person name="Zhirakovskaya E."/>
        </authorList>
    </citation>
    <scope>NUCLEOTIDE SEQUENCE</scope>
</reference>
<dbReference type="Gene3D" id="3.40.30.10">
    <property type="entry name" value="Glutaredoxin"/>
    <property type="match status" value="1"/>
</dbReference>
<gene>
    <name evidence="3" type="ORF">MNBD_GAMMA01-1699</name>
</gene>
<organism evidence="3">
    <name type="scientific">hydrothermal vent metagenome</name>
    <dbReference type="NCBI Taxonomy" id="652676"/>
    <lineage>
        <taxon>unclassified sequences</taxon>
        <taxon>metagenomes</taxon>
        <taxon>ecological metagenomes</taxon>
    </lineage>
</organism>
<dbReference type="InterPro" id="IPR050553">
    <property type="entry name" value="Thioredoxin_ResA/DsbE_sf"/>
</dbReference>
<keyword evidence="1" id="KW-1133">Transmembrane helix</keyword>
<name>A0A3B0UZG9_9ZZZZ</name>
<evidence type="ECO:0000259" key="2">
    <source>
        <dbReference type="PROSITE" id="PS51352"/>
    </source>
</evidence>
<dbReference type="GO" id="GO:0016209">
    <property type="term" value="F:antioxidant activity"/>
    <property type="evidence" value="ECO:0007669"/>
    <property type="project" value="InterPro"/>
</dbReference>
<dbReference type="CDD" id="cd02966">
    <property type="entry name" value="TlpA_like_family"/>
    <property type="match status" value="1"/>
</dbReference>
<dbReference type="PROSITE" id="PS51352">
    <property type="entry name" value="THIOREDOXIN_2"/>
    <property type="match status" value="1"/>
</dbReference>